<comment type="similarity">
    <text evidence="3 11">Belongs to the binding-protein-dependent transport system permease family. CysTW subfamily.</text>
</comment>
<dbReference type="NCBIfam" id="TIGR02141">
    <property type="entry name" value="modB_ABC"/>
    <property type="match status" value="1"/>
</dbReference>
<keyword evidence="9 10" id="KW-0472">Membrane</keyword>
<gene>
    <name evidence="13" type="ORF">SAMN06265373_10644</name>
</gene>
<dbReference type="PROSITE" id="PS50928">
    <property type="entry name" value="ABC_TM1"/>
    <property type="match status" value="1"/>
</dbReference>
<evidence type="ECO:0000256" key="2">
    <source>
        <dbReference type="ARBA" id="ARBA00004651"/>
    </source>
</evidence>
<evidence type="ECO:0000256" key="9">
    <source>
        <dbReference type="ARBA" id="ARBA00023136"/>
    </source>
</evidence>
<keyword evidence="14" id="KW-1185">Reference proteome</keyword>
<dbReference type="NCBIfam" id="NF006939">
    <property type="entry name" value="PRK09421.1"/>
    <property type="match status" value="1"/>
</dbReference>
<feature type="domain" description="ABC transmembrane type-1" evidence="12">
    <location>
        <begin position="13"/>
        <end position="215"/>
    </location>
</feature>
<feature type="transmembrane region" description="Helical" evidence="10">
    <location>
        <begin position="85"/>
        <end position="109"/>
    </location>
</feature>
<dbReference type="RefSeq" id="WP_283426900.1">
    <property type="nucleotide sequence ID" value="NZ_FXTY01000006.1"/>
</dbReference>
<evidence type="ECO:0000256" key="8">
    <source>
        <dbReference type="ARBA" id="ARBA00022989"/>
    </source>
</evidence>
<evidence type="ECO:0000256" key="5">
    <source>
        <dbReference type="ARBA" id="ARBA00022475"/>
    </source>
</evidence>
<keyword evidence="11" id="KW-0997">Cell inner membrane</keyword>
<keyword evidence="7 10" id="KW-0812">Transmembrane</keyword>
<dbReference type="PANTHER" id="PTHR30183">
    <property type="entry name" value="MOLYBDENUM TRANSPORT SYSTEM PERMEASE PROTEIN MODB"/>
    <property type="match status" value="1"/>
</dbReference>
<comment type="caution">
    <text evidence="13">The sequence shown here is derived from an EMBL/GenBank/DDBJ whole genome shotgun (WGS) entry which is preliminary data.</text>
</comment>
<dbReference type="InterPro" id="IPR000515">
    <property type="entry name" value="MetI-like"/>
</dbReference>
<dbReference type="Pfam" id="PF00528">
    <property type="entry name" value="BPD_transp_1"/>
    <property type="match status" value="1"/>
</dbReference>
<evidence type="ECO:0000256" key="4">
    <source>
        <dbReference type="ARBA" id="ARBA00022448"/>
    </source>
</evidence>
<evidence type="ECO:0000256" key="7">
    <source>
        <dbReference type="ARBA" id="ARBA00022692"/>
    </source>
</evidence>
<feature type="transmembrane region" description="Helical" evidence="10">
    <location>
        <begin position="20"/>
        <end position="39"/>
    </location>
</feature>
<organism evidence="13 14">
    <name type="scientific">Shimia sagamensis</name>
    <dbReference type="NCBI Taxonomy" id="1566352"/>
    <lineage>
        <taxon>Bacteria</taxon>
        <taxon>Pseudomonadati</taxon>
        <taxon>Pseudomonadota</taxon>
        <taxon>Alphaproteobacteria</taxon>
        <taxon>Rhodobacterales</taxon>
        <taxon>Roseobacteraceae</taxon>
    </lineage>
</organism>
<evidence type="ECO:0000256" key="6">
    <source>
        <dbReference type="ARBA" id="ARBA00022505"/>
    </source>
</evidence>
<keyword evidence="4 10" id="KW-0813">Transport</keyword>
<dbReference type="CDD" id="cd06261">
    <property type="entry name" value="TM_PBP2"/>
    <property type="match status" value="1"/>
</dbReference>
<accession>A0ABY1P7P4</accession>
<keyword evidence="8 10" id="KW-1133">Transmembrane helix</keyword>
<feature type="transmembrane region" description="Helical" evidence="10">
    <location>
        <begin position="135"/>
        <end position="159"/>
    </location>
</feature>
<evidence type="ECO:0000256" key="11">
    <source>
        <dbReference type="RuleBase" id="RU365097"/>
    </source>
</evidence>
<dbReference type="InterPro" id="IPR035906">
    <property type="entry name" value="MetI-like_sf"/>
</dbReference>
<sequence>MTEWLGPQEWAAVGLSLKVAFWAMLGAVVPGVLVAYALARWDFFGKQIVNVLVHLPLVLPPVATGYLLLVTFGTQGLIGGALKEIGVVFAFRWTGAALAAAVMAFPLLVRSIRLSIEAIDPKLEQAAATLGASRLMVFFTVTVPLMLPGLLAGMVLAFAKAMGEFGATITFVSNIPGQTRTLPSAIYAFLQVPGGETAAMRLVVVSIIVAAGALILSEVLARRIARKVGQA</sequence>
<evidence type="ECO:0000256" key="10">
    <source>
        <dbReference type="RuleBase" id="RU363032"/>
    </source>
</evidence>
<feature type="transmembrane region" description="Helical" evidence="10">
    <location>
        <begin position="51"/>
        <end position="73"/>
    </location>
</feature>
<feature type="transmembrane region" description="Helical" evidence="10">
    <location>
        <begin position="198"/>
        <end position="221"/>
    </location>
</feature>
<proteinExistence type="inferred from homology"/>
<dbReference type="InterPro" id="IPR011867">
    <property type="entry name" value="ModB_ABC"/>
</dbReference>
<dbReference type="SUPFAM" id="SSF161098">
    <property type="entry name" value="MetI-like"/>
    <property type="match status" value="1"/>
</dbReference>
<keyword evidence="5" id="KW-1003">Cell membrane</keyword>
<dbReference type="EMBL" id="FXTY01000006">
    <property type="protein sequence ID" value="SMP28471.1"/>
    <property type="molecule type" value="Genomic_DNA"/>
</dbReference>
<keyword evidence="6 11" id="KW-0500">Molybdenum</keyword>
<evidence type="ECO:0000259" key="12">
    <source>
        <dbReference type="PROSITE" id="PS50928"/>
    </source>
</evidence>
<dbReference type="Proteomes" id="UP001157961">
    <property type="component" value="Unassembled WGS sequence"/>
</dbReference>
<protein>
    <recommendedName>
        <fullName evidence="11">Molybdenum transport system permease</fullName>
    </recommendedName>
</protein>
<dbReference type="PANTHER" id="PTHR30183:SF3">
    <property type="entry name" value="MOLYBDENUM TRANSPORT SYSTEM PERMEASE PROTEIN MODB"/>
    <property type="match status" value="1"/>
</dbReference>
<dbReference type="Gene3D" id="1.10.3720.10">
    <property type="entry name" value="MetI-like"/>
    <property type="match status" value="1"/>
</dbReference>
<evidence type="ECO:0000313" key="13">
    <source>
        <dbReference type="EMBL" id="SMP28471.1"/>
    </source>
</evidence>
<reference evidence="13 14" key="1">
    <citation type="submission" date="2017-05" db="EMBL/GenBank/DDBJ databases">
        <authorList>
            <person name="Varghese N."/>
            <person name="Submissions S."/>
        </authorList>
    </citation>
    <scope>NUCLEOTIDE SEQUENCE [LARGE SCALE GENOMIC DNA]</scope>
    <source>
        <strain evidence="13 14">DSM 29734</strain>
    </source>
</reference>
<evidence type="ECO:0000256" key="3">
    <source>
        <dbReference type="ARBA" id="ARBA00007069"/>
    </source>
</evidence>
<comment type="subcellular location">
    <subcellularLocation>
        <location evidence="11">Cell inner membrane</location>
        <topology evidence="11">Multi-pass membrane protein</topology>
    </subcellularLocation>
    <subcellularLocation>
        <location evidence="2 10">Cell membrane</location>
        <topology evidence="2 10">Multi-pass membrane protein</topology>
    </subcellularLocation>
</comment>
<evidence type="ECO:0000256" key="1">
    <source>
        <dbReference type="ARBA" id="ARBA00002949"/>
    </source>
</evidence>
<name>A0ABY1P7P4_9RHOB</name>
<comment type="function">
    <text evidence="1 11">Part of the binding-protein-dependent transport system for molybdenum; probably responsible for the translocation of the substrate across the membrane.</text>
</comment>
<evidence type="ECO:0000313" key="14">
    <source>
        <dbReference type="Proteomes" id="UP001157961"/>
    </source>
</evidence>